<sequence length="84" mass="9537">MDLLSLNIGVRSITTCFSVSSLFLQDDMHRVIDQQLMDKHQDEWRSATTSLSGSRAGGGGAQSSRRAQRISERDRRLFSFFKKN</sequence>
<reference evidence="2" key="1">
    <citation type="submission" date="2019-06" db="EMBL/GenBank/DDBJ databases">
        <authorList>
            <consortium name="Wellcome Sanger Institute Data Sharing"/>
        </authorList>
    </citation>
    <scope>NUCLEOTIDE SEQUENCE [LARGE SCALE GENOMIC DNA]</scope>
</reference>
<reference evidence="2" key="3">
    <citation type="submission" date="2025-09" db="UniProtKB">
        <authorList>
            <consortium name="Ensembl"/>
        </authorList>
    </citation>
    <scope>IDENTIFICATION</scope>
</reference>
<dbReference type="Ensembl" id="ENSSFAT00005001464.1">
    <property type="protein sequence ID" value="ENSSFAP00005001371.1"/>
    <property type="gene ID" value="ENSSFAG00005000999.1"/>
</dbReference>
<feature type="region of interest" description="Disordered" evidence="1">
    <location>
        <begin position="43"/>
        <end position="72"/>
    </location>
</feature>
<accession>A0A672F414</accession>
<evidence type="ECO:0000313" key="2">
    <source>
        <dbReference type="Ensembl" id="ENSSFAP00005001371.1"/>
    </source>
</evidence>
<name>A0A672F414_SALFA</name>
<dbReference type="Proteomes" id="UP000472267">
    <property type="component" value="Chromosome 12"/>
</dbReference>
<proteinExistence type="predicted"/>
<dbReference type="AlphaFoldDB" id="A0A672F414"/>
<protein>
    <submittedName>
        <fullName evidence="2">Uncharacterized protein</fullName>
    </submittedName>
</protein>
<evidence type="ECO:0000256" key="1">
    <source>
        <dbReference type="SAM" id="MobiDB-lite"/>
    </source>
</evidence>
<reference evidence="2" key="2">
    <citation type="submission" date="2025-08" db="UniProtKB">
        <authorList>
            <consortium name="Ensembl"/>
        </authorList>
    </citation>
    <scope>IDENTIFICATION</scope>
</reference>
<evidence type="ECO:0000313" key="3">
    <source>
        <dbReference type="Proteomes" id="UP000472267"/>
    </source>
</evidence>
<organism evidence="2 3">
    <name type="scientific">Salarias fasciatus</name>
    <name type="common">Jewelled blenny</name>
    <name type="synonym">Blennius fasciatus</name>
    <dbReference type="NCBI Taxonomy" id="181472"/>
    <lineage>
        <taxon>Eukaryota</taxon>
        <taxon>Metazoa</taxon>
        <taxon>Chordata</taxon>
        <taxon>Craniata</taxon>
        <taxon>Vertebrata</taxon>
        <taxon>Euteleostomi</taxon>
        <taxon>Actinopterygii</taxon>
        <taxon>Neopterygii</taxon>
        <taxon>Teleostei</taxon>
        <taxon>Neoteleostei</taxon>
        <taxon>Acanthomorphata</taxon>
        <taxon>Ovalentaria</taxon>
        <taxon>Blenniimorphae</taxon>
        <taxon>Blenniiformes</taxon>
        <taxon>Blennioidei</taxon>
        <taxon>Blenniidae</taxon>
        <taxon>Salariinae</taxon>
        <taxon>Salarias</taxon>
    </lineage>
</organism>
<dbReference type="InParanoid" id="A0A672F414"/>
<keyword evidence="3" id="KW-1185">Reference proteome</keyword>